<protein>
    <recommendedName>
        <fullName evidence="2">N-acetylmuramoyl-L-alanine amidase</fullName>
        <ecNumber evidence="2">3.5.1.28</ecNumber>
    </recommendedName>
</protein>
<evidence type="ECO:0000256" key="2">
    <source>
        <dbReference type="ARBA" id="ARBA00011901"/>
    </source>
</evidence>
<comment type="catalytic activity">
    <reaction evidence="1">
        <text>Hydrolyzes the link between N-acetylmuramoyl residues and L-amino acid residues in certain cell-wall glycopeptides.</text>
        <dbReference type="EC" id="3.5.1.28"/>
    </reaction>
</comment>
<dbReference type="InterPro" id="IPR051206">
    <property type="entry name" value="NAMLAA_amidase_2"/>
</dbReference>
<evidence type="ECO:0000313" key="7">
    <source>
        <dbReference type="Proteomes" id="UP001500604"/>
    </source>
</evidence>
<dbReference type="PANTHER" id="PTHR30417">
    <property type="entry name" value="N-ACETYLMURAMOYL-L-ALANINE AMIDASE AMID"/>
    <property type="match status" value="1"/>
</dbReference>
<dbReference type="Proteomes" id="UP001500604">
    <property type="component" value="Unassembled WGS sequence"/>
</dbReference>
<dbReference type="SUPFAM" id="SSF55846">
    <property type="entry name" value="N-acetylmuramoyl-L-alanine amidase-like"/>
    <property type="match status" value="1"/>
</dbReference>
<feature type="domain" description="N-acetylmuramoyl-L-alanine amidase" evidence="5">
    <location>
        <begin position="10"/>
        <end position="153"/>
    </location>
</feature>
<reference evidence="7" key="1">
    <citation type="journal article" date="2019" name="Int. J. Syst. Evol. Microbiol.">
        <title>The Global Catalogue of Microorganisms (GCM) 10K type strain sequencing project: providing services to taxonomists for standard genome sequencing and annotation.</title>
        <authorList>
            <consortium name="The Broad Institute Genomics Platform"/>
            <consortium name="The Broad Institute Genome Sequencing Center for Infectious Disease"/>
            <person name="Wu L."/>
            <person name="Ma J."/>
        </authorList>
    </citation>
    <scope>NUCLEOTIDE SEQUENCE [LARGE SCALE GENOMIC DNA]</scope>
    <source>
        <strain evidence="7">JCM 17805</strain>
    </source>
</reference>
<dbReference type="EMBL" id="BAABFL010000358">
    <property type="protein sequence ID" value="GAA4650066.1"/>
    <property type="molecule type" value="Genomic_DNA"/>
</dbReference>
<dbReference type="PANTHER" id="PTHR30417:SF1">
    <property type="entry name" value="N-ACETYLMURAMOYL-L-ALANINE AMIDASE AMID"/>
    <property type="match status" value="1"/>
</dbReference>
<evidence type="ECO:0000256" key="1">
    <source>
        <dbReference type="ARBA" id="ARBA00001561"/>
    </source>
</evidence>
<sequence length="223" mass="25292">MSFPIQQVECPNQDRELIPIEFLVLHYTATDLSSTLAIFKDEQRGVSSHMVIDVDGRVYYLVDCLQGQAYRAWHAGRSSYVDGEKTWSGFNDFSIGIELVNANGNIFPFTDAQYQSLAAVVLLLKQHYPSLVNPSRILGHEHIAGYRGKVDPGYCFDWNRFWQMCYPDVQTPERQSVCPEALRLKACAMAAFSTDSLHENAQFWMHMNALMETAVELANMGKP</sequence>
<evidence type="ECO:0000313" key="6">
    <source>
        <dbReference type="EMBL" id="GAA4650066.1"/>
    </source>
</evidence>
<gene>
    <name evidence="6" type="ORF">GCM10023116_23490</name>
</gene>
<evidence type="ECO:0000256" key="3">
    <source>
        <dbReference type="ARBA" id="ARBA00022801"/>
    </source>
</evidence>
<dbReference type="EC" id="3.5.1.28" evidence="2"/>
<dbReference type="RefSeq" id="WP_345196156.1">
    <property type="nucleotide sequence ID" value="NZ_BAABFL010000358.1"/>
</dbReference>
<organism evidence="6 7">
    <name type="scientific">Kistimonas scapharcae</name>
    <dbReference type="NCBI Taxonomy" id="1036133"/>
    <lineage>
        <taxon>Bacteria</taxon>
        <taxon>Pseudomonadati</taxon>
        <taxon>Pseudomonadota</taxon>
        <taxon>Gammaproteobacteria</taxon>
        <taxon>Oceanospirillales</taxon>
        <taxon>Endozoicomonadaceae</taxon>
        <taxon>Kistimonas</taxon>
    </lineage>
</organism>
<dbReference type="Gene3D" id="3.40.80.10">
    <property type="entry name" value="Peptidoglycan recognition protein-like"/>
    <property type="match status" value="1"/>
</dbReference>
<comment type="caution">
    <text evidence="6">The sequence shown here is derived from an EMBL/GenBank/DDBJ whole genome shotgun (WGS) entry which is preliminary data.</text>
</comment>
<evidence type="ECO:0000256" key="4">
    <source>
        <dbReference type="ARBA" id="ARBA00023316"/>
    </source>
</evidence>
<proteinExistence type="predicted"/>
<name>A0ABP8V2A1_9GAMM</name>
<dbReference type="InterPro" id="IPR002502">
    <property type="entry name" value="Amidase_domain"/>
</dbReference>
<evidence type="ECO:0000259" key="5">
    <source>
        <dbReference type="SMART" id="SM00644"/>
    </source>
</evidence>
<keyword evidence="4" id="KW-0961">Cell wall biogenesis/degradation</keyword>
<dbReference type="InterPro" id="IPR036505">
    <property type="entry name" value="Amidase/PGRP_sf"/>
</dbReference>
<accession>A0ABP8V2A1</accession>
<dbReference type="Pfam" id="PF01510">
    <property type="entry name" value="Amidase_2"/>
    <property type="match status" value="1"/>
</dbReference>
<keyword evidence="3" id="KW-0378">Hydrolase</keyword>
<keyword evidence="7" id="KW-1185">Reference proteome</keyword>
<dbReference type="SMART" id="SM00644">
    <property type="entry name" value="Ami_2"/>
    <property type="match status" value="1"/>
</dbReference>
<dbReference type="CDD" id="cd06583">
    <property type="entry name" value="PGRP"/>
    <property type="match status" value="1"/>
</dbReference>